<evidence type="ECO:0000256" key="19">
    <source>
        <dbReference type="SAM" id="Phobius"/>
    </source>
</evidence>
<comment type="subcellular location">
    <subcellularLocation>
        <location evidence="1">Endoplasmic reticulum membrane</location>
        <topology evidence="1">Single-pass type III membrane protein</topology>
    </subcellularLocation>
</comment>
<evidence type="ECO:0000256" key="3">
    <source>
        <dbReference type="ARBA" id="ARBA00013274"/>
    </source>
</evidence>
<evidence type="ECO:0000313" key="23">
    <source>
        <dbReference type="Proteomes" id="UP000265100"/>
    </source>
</evidence>
<evidence type="ECO:0000256" key="7">
    <source>
        <dbReference type="ARBA" id="ARBA00022801"/>
    </source>
</evidence>
<dbReference type="InterPro" id="IPR050301">
    <property type="entry name" value="NTE"/>
</dbReference>
<keyword evidence="4" id="KW-0597">Phosphoprotein</keyword>
<dbReference type="Pfam" id="PF00027">
    <property type="entry name" value="cNMP_binding"/>
    <property type="match status" value="3"/>
</dbReference>
<keyword evidence="6" id="KW-0677">Repeat</keyword>
<dbReference type="PANTHER" id="PTHR14226:SF23">
    <property type="entry name" value="PATATIN-LIKE PHOSPHOLIPASE DOMAIN-CONTAINING PROTEIN 7"/>
    <property type="match status" value="1"/>
</dbReference>
<evidence type="ECO:0000256" key="18">
    <source>
        <dbReference type="SAM" id="MobiDB-lite"/>
    </source>
</evidence>
<reference evidence="22 23" key="1">
    <citation type="submission" date="2018-05" db="EMBL/GenBank/DDBJ databases">
        <authorList>
            <person name="Datahose"/>
        </authorList>
    </citation>
    <scope>NUCLEOTIDE SEQUENCE</scope>
</reference>
<dbReference type="GO" id="GO:0016042">
    <property type="term" value="P:lipid catabolic process"/>
    <property type="evidence" value="ECO:0007669"/>
    <property type="project" value="UniProtKB-UniRule"/>
</dbReference>
<keyword evidence="5 19" id="KW-0812">Transmembrane</keyword>
<reference evidence="23" key="2">
    <citation type="submission" date="2023-03" db="EMBL/GenBank/DDBJ databases">
        <authorList>
            <consortium name="Wellcome Sanger Institute Data Sharing"/>
        </authorList>
    </citation>
    <scope>NUCLEOTIDE SEQUENCE [LARGE SCALE GENOMIC DNA]</scope>
</reference>
<name>A0AAX7V5F1_ASTCA</name>
<feature type="short sequence motif" description="GXGXXG" evidence="17">
    <location>
        <begin position="841"/>
        <end position="846"/>
    </location>
</feature>
<keyword evidence="9 17" id="KW-0442">Lipid degradation</keyword>
<feature type="domain" description="Cyclic nucleotide-binding" evidence="20">
    <location>
        <begin position="167"/>
        <end position="294"/>
    </location>
</feature>
<evidence type="ECO:0000256" key="17">
    <source>
        <dbReference type="PROSITE-ProRule" id="PRU01161"/>
    </source>
</evidence>
<dbReference type="InterPro" id="IPR000595">
    <property type="entry name" value="cNMP-bd_dom"/>
</dbReference>
<evidence type="ECO:0000256" key="8">
    <source>
        <dbReference type="ARBA" id="ARBA00022824"/>
    </source>
</evidence>
<dbReference type="AlphaFoldDB" id="A0AAX7V5F1"/>
<feature type="region of interest" description="Disordered" evidence="18">
    <location>
        <begin position="1163"/>
        <end position="1191"/>
    </location>
</feature>
<dbReference type="SMART" id="SM00100">
    <property type="entry name" value="cNMP"/>
    <property type="match status" value="3"/>
</dbReference>
<evidence type="ECO:0000259" key="21">
    <source>
        <dbReference type="PROSITE" id="PS51635"/>
    </source>
</evidence>
<dbReference type="Gene3D" id="3.40.1090.10">
    <property type="entry name" value="Cytosolic phospholipase A2 catalytic domain"/>
    <property type="match status" value="1"/>
</dbReference>
<evidence type="ECO:0000256" key="9">
    <source>
        <dbReference type="ARBA" id="ARBA00022963"/>
    </source>
</evidence>
<dbReference type="InterPro" id="IPR016035">
    <property type="entry name" value="Acyl_Trfase/lysoPLipase"/>
</dbReference>
<evidence type="ECO:0000256" key="2">
    <source>
        <dbReference type="ARBA" id="ARBA00006636"/>
    </source>
</evidence>
<evidence type="ECO:0000256" key="14">
    <source>
        <dbReference type="ARBA" id="ARBA00048133"/>
    </source>
</evidence>
<reference evidence="22" key="4">
    <citation type="submission" date="2025-09" db="UniProtKB">
        <authorList>
            <consortium name="Ensembl"/>
        </authorList>
    </citation>
    <scope>IDENTIFICATION</scope>
</reference>
<dbReference type="Ensembl" id="ENSACLT00000094987.1">
    <property type="protein sequence ID" value="ENSACLP00000076840.1"/>
    <property type="gene ID" value="ENSACLG00000021521.2"/>
</dbReference>
<evidence type="ECO:0000256" key="5">
    <source>
        <dbReference type="ARBA" id="ARBA00022692"/>
    </source>
</evidence>
<feature type="domain" description="Cyclic nucleotide-binding" evidence="20">
    <location>
        <begin position="514"/>
        <end position="619"/>
    </location>
</feature>
<evidence type="ECO:0000256" key="6">
    <source>
        <dbReference type="ARBA" id="ARBA00022737"/>
    </source>
</evidence>
<keyword evidence="7 17" id="KW-0378">Hydrolase</keyword>
<comment type="catalytic activity">
    <reaction evidence="16">
        <text>1-hexadecanoyl-sn-glycero-3-phosphocholine + H2O = sn-glycerol 3-phosphocholine + hexadecanoate + H(+)</text>
        <dbReference type="Rhea" id="RHEA:40435"/>
        <dbReference type="ChEBI" id="CHEBI:7896"/>
        <dbReference type="ChEBI" id="CHEBI:15377"/>
        <dbReference type="ChEBI" id="CHEBI:15378"/>
        <dbReference type="ChEBI" id="CHEBI:16870"/>
        <dbReference type="ChEBI" id="CHEBI:72998"/>
    </reaction>
    <physiologicalReaction direction="left-to-right" evidence="16">
        <dbReference type="Rhea" id="RHEA:40436"/>
    </physiologicalReaction>
</comment>
<feature type="short sequence motif" description="GXSXG" evidence="17">
    <location>
        <begin position="868"/>
        <end position="872"/>
    </location>
</feature>
<evidence type="ECO:0000259" key="20">
    <source>
        <dbReference type="PROSITE" id="PS50042"/>
    </source>
</evidence>
<comment type="catalytic activity">
    <reaction evidence="13">
        <text>1-(9Z-octadecenoyl)-sn-glycero-3-phosphocholine + H2O = sn-glycerol 3-phosphocholine + (9Z)-octadecenoate + H(+)</text>
        <dbReference type="Rhea" id="RHEA:40807"/>
        <dbReference type="ChEBI" id="CHEBI:15377"/>
        <dbReference type="ChEBI" id="CHEBI:15378"/>
        <dbReference type="ChEBI" id="CHEBI:16870"/>
        <dbReference type="ChEBI" id="CHEBI:28610"/>
        <dbReference type="ChEBI" id="CHEBI:30823"/>
    </reaction>
    <physiologicalReaction direction="left-to-right" evidence="13">
        <dbReference type="Rhea" id="RHEA:40808"/>
    </physiologicalReaction>
</comment>
<dbReference type="Pfam" id="PF01734">
    <property type="entry name" value="Patatin"/>
    <property type="match status" value="1"/>
</dbReference>
<sequence length="1209" mass="135592">MASSVVTMSRTDFRARLPQFLEERMQTSMLTGVLIGAMVAVVLIGIVVLFLYRRFKHARNQQPGVPHYRFRKRDKVLFYGRKIMRKVTLSSLPSPSHPSPSKQPQRIRKRTKVLNIARKILRIRRDPPTLQPKEPPPSLLEADLTEFEVQSSNLPSEVLYMLKNVRVLGHFEKPLFLELCRHMVFIELQEGESLFKPGDDDDSIYVVQDGRLELCIQENDGTESVVKDVLPGDSVHSLLSILDTITGYPAPYKTVSARAATRSTILRLPASAFESVFKKYPETLVRVIQIIMVRLQRVTFLALHNYLGLTTELFNLVGAEFVIGHLYICCILPTSSISSLKKSVTMQHTPSEVFHYTDSGGHADATYLGKSSAILQAAKKDLLGLIQLQDPSLLEGRVTVHHVKAGSVVARQGDQEVSIHFVISGLLHVYQRMIDREEELRLFVTHPGELVGHLAVLTGEPLIFTVRAQRDCSFLSISKTHFYEIMRVEPKVVLNVAHAVVKRMSSFVRQIDFALDWMAVEAGRAVYRQGEKSDSTFIVLSGRLRSVIMKEDGKKELIGEYGRGDLIGVVETLTRQNRATTVHAVRDSELAKLPEGALCSIKRKFPQVVTRLIHLLGQKILQQVNGPLTARSLALHTPGSKWDAGNQASNLSTVAVLPVSEEVPLTAFTLELQHALLAIGKNGKRYGSSNLYRLSSWLGQQEDIHRIVLYQTDYTLTPWTQRCIRQADCIIIVGLGEQDPTVGELERMLEGSAVRAQKQLVLLHREDGPAPKGTVDWLNMRSWISRHLHLACPRRVFSKRSQPKLLELYQRVFEKPADRHSDFSRLARVLTGNAIALVLGGGGARGCSQVGIMRALCEAGIPVDLIGGTSIGSLMGALYAEDRSHSRLRIRAREWAMEMTSVFRKVLDLTYPITSMFSGASFNSGINNVFKSKQIEDLWIPYFNITTDITASAMRVHTDGSLWRYVRASMSLSGYLPPLCDPKDGHLLMDGGYINNLPADVARSMGAKVVIAIDVGSRDETNLTNYGDSLSGWWLLWKRLNPLAEKVKVLNMAEIQTRLAYVCCVRQLESVKSSDYCEYIRPPIDRYRTLEFGKFDEIAEVGYQHGKTVFDVWRRSGVVEKMLKDRHQEEFHNTQSRSNVVTCPNASFTDLAEIVSRIEPVKPPLVDGKTTDTHSNTTYSRYGEHTEGEETADTVRTCGSKIRNCGLSL</sequence>
<dbReference type="Gene3D" id="2.60.120.10">
    <property type="entry name" value="Jelly Rolls"/>
    <property type="match status" value="3"/>
</dbReference>
<dbReference type="Pfam" id="PF24179">
    <property type="entry name" value="NTE_Ploop"/>
    <property type="match status" value="1"/>
</dbReference>
<dbReference type="Proteomes" id="UP000265100">
    <property type="component" value="Chromosome 7"/>
</dbReference>
<comment type="catalytic activity">
    <reaction evidence="14">
        <text>1-hexadecanoyl-sn-glycero-3-phosphate + H2O = sn-glycerol 3-phosphate + hexadecanoate + H(+)</text>
        <dbReference type="Rhea" id="RHEA:49092"/>
        <dbReference type="ChEBI" id="CHEBI:7896"/>
        <dbReference type="ChEBI" id="CHEBI:15377"/>
        <dbReference type="ChEBI" id="CHEBI:15378"/>
        <dbReference type="ChEBI" id="CHEBI:57518"/>
        <dbReference type="ChEBI" id="CHEBI:57597"/>
    </reaction>
    <physiologicalReaction direction="left-to-right" evidence="14">
        <dbReference type="Rhea" id="RHEA:49093"/>
    </physiologicalReaction>
</comment>
<feature type="short sequence motif" description="DGA/G" evidence="17">
    <location>
        <begin position="990"/>
        <end position="992"/>
    </location>
</feature>
<dbReference type="FunFam" id="2.60.120.10:FF:000022">
    <property type="entry name" value="Patatin like phospholipase domain containing 7"/>
    <property type="match status" value="1"/>
</dbReference>
<comment type="similarity">
    <text evidence="2">Belongs to the NTE family.</text>
</comment>
<evidence type="ECO:0000256" key="16">
    <source>
        <dbReference type="ARBA" id="ARBA00048656"/>
    </source>
</evidence>
<dbReference type="PROSITE" id="PS50042">
    <property type="entry name" value="CNMP_BINDING_3"/>
    <property type="match status" value="3"/>
</dbReference>
<evidence type="ECO:0000256" key="13">
    <source>
        <dbReference type="ARBA" id="ARBA00047314"/>
    </source>
</evidence>
<evidence type="ECO:0000256" key="11">
    <source>
        <dbReference type="ARBA" id="ARBA00023098"/>
    </source>
</evidence>
<evidence type="ECO:0000256" key="4">
    <source>
        <dbReference type="ARBA" id="ARBA00022553"/>
    </source>
</evidence>
<dbReference type="GO" id="GO:0005789">
    <property type="term" value="C:endoplasmic reticulum membrane"/>
    <property type="evidence" value="ECO:0007669"/>
    <property type="project" value="UniProtKB-SubCell"/>
</dbReference>
<dbReference type="PROSITE" id="PS51635">
    <property type="entry name" value="PNPLA"/>
    <property type="match status" value="1"/>
</dbReference>
<feature type="domain" description="PNPLA" evidence="21">
    <location>
        <begin position="837"/>
        <end position="1003"/>
    </location>
</feature>
<dbReference type="GO" id="GO:0004622">
    <property type="term" value="F:phosphatidylcholine lysophospholipase activity"/>
    <property type="evidence" value="ECO:0007669"/>
    <property type="project" value="UniProtKB-EC"/>
</dbReference>
<accession>A0AAX7V5F1</accession>
<dbReference type="CDD" id="cd00038">
    <property type="entry name" value="CAP_ED"/>
    <property type="match status" value="3"/>
</dbReference>
<evidence type="ECO:0000256" key="1">
    <source>
        <dbReference type="ARBA" id="ARBA00004643"/>
    </source>
</evidence>
<dbReference type="GeneTree" id="ENSGT00940000156763"/>
<dbReference type="SUPFAM" id="SSF52151">
    <property type="entry name" value="FabD/lysophospholipase-like"/>
    <property type="match status" value="1"/>
</dbReference>
<evidence type="ECO:0000256" key="15">
    <source>
        <dbReference type="ARBA" id="ARBA00048454"/>
    </source>
</evidence>
<reference evidence="22" key="3">
    <citation type="submission" date="2025-08" db="UniProtKB">
        <authorList>
            <consortium name="Ensembl"/>
        </authorList>
    </citation>
    <scope>IDENTIFICATION</scope>
</reference>
<keyword evidence="12 19" id="KW-0472">Membrane</keyword>
<dbReference type="InterPro" id="IPR056556">
    <property type="entry name" value="NTE1_P-loop_dom"/>
</dbReference>
<organism evidence="22 23">
    <name type="scientific">Astatotilapia calliptera</name>
    <name type="common">Eastern happy</name>
    <name type="synonym">Chromis callipterus</name>
    <dbReference type="NCBI Taxonomy" id="8154"/>
    <lineage>
        <taxon>Eukaryota</taxon>
        <taxon>Metazoa</taxon>
        <taxon>Chordata</taxon>
        <taxon>Craniata</taxon>
        <taxon>Vertebrata</taxon>
        <taxon>Euteleostomi</taxon>
        <taxon>Actinopterygii</taxon>
        <taxon>Neopterygii</taxon>
        <taxon>Teleostei</taxon>
        <taxon>Neoteleostei</taxon>
        <taxon>Acanthomorphata</taxon>
        <taxon>Ovalentaria</taxon>
        <taxon>Cichlomorphae</taxon>
        <taxon>Cichliformes</taxon>
        <taxon>Cichlidae</taxon>
        <taxon>African cichlids</taxon>
        <taxon>Pseudocrenilabrinae</taxon>
        <taxon>Haplochromini</taxon>
        <taxon>Astatotilapia</taxon>
    </lineage>
</organism>
<keyword evidence="23" id="KW-1185">Reference proteome</keyword>
<evidence type="ECO:0000256" key="12">
    <source>
        <dbReference type="ARBA" id="ARBA00023136"/>
    </source>
</evidence>
<dbReference type="InterPro" id="IPR014710">
    <property type="entry name" value="RmlC-like_jellyroll"/>
</dbReference>
<dbReference type="FunFam" id="2.60.120.10:FF:000010">
    <property type="entry name" value="neuropathy target esterase isoform X1"/>
    <property type="match status" value="1"/>
</dbReference>
<feature type="transmembrane region" description="Helical" evidence="19">
    <location>
        <begin position="29"/>
        <end position="52"/>
    </location>
</feature>
<feature type="active site" description="Proton acceptor" evidence="17">
    <location>
        <position position="990"/>
    </location>
</feature>
<comment type="catalytic activity">
    <reaction evidence="15">
        <text>a 1-acyl-sn-glycero-3-phosphocholine + H2O = sn-glycerol 3-phosphocholine + a fatty acid + H(+)</text>
        <dbReference type="Rhea" id="RHEA:15177"/>
        <dbReference type="ChEBI" id="CHEBI:15377"/>
        <dbReference type="ChEBI" id="CHEBI:15378"/>
        <dbReference type="ChEBI" id="CHEBI:16870"/>
        <dbReference type="ChEBI" id="CHEBI:28868"/>
        <dbReference type="ChEBI" id="CHEBI:58168"/>
        <dbReference type="EC" id="3.1.1.5"/>
    </reaction>
    <physiologicalReaction direction="left-to-right" evidence="15">
        <dbReference type="Rhea" id="RHEA:15178"/>
    </physiologicalReaction>
</comment>
<dbReference type="InterPro" id="IPR018490">
    <property type="entry name" value="cNMP-bd_dom_sf"/>
</dbReference>
<protein>
    <recommendedName>
        <fullName evidence="3">lysophospholipase</fullName>
        <ecNumber evidence="3">3.1.1.5</ecNumber>
    </recommendedName>
</protein>
<proteinExistence type="inferred from homology"/>
<keyword evidence="10 19" id="KW-1133">Transmembrane helix</keyword>
<keyword evidence="11 17" id="KW-0443">Lipid metabolism</keyword>
<evidence type="ECO:0000313" key="22">
    <source>
        <dbReference type="Ensembl" id="ENSACLP00000076840.1"/>
    </source>
</evidence>
<keyword evidence="8" id="KW-0256">Endoplasmic reticulum</keyword>
<feature type="active site" description="Nucleophile" evidence="17">
    <location>
        <position position="870"/>
    </location>
</feature>
<dbReference type="CDD" id="cd07225">
    <property type="entry name" value="Pat_PNPLA6_PNPLA7"/>
    <property type="match status" value="1"/>
</dbReference>
<dbReference type="FunFam" id="2.60.120.10:FF:000012">
    <property type="entry name" value="neuropathy target esterase isoform X2"/>
    <property type="match status" value="1"/>
</dbReference>
<dbReference type="InterPro" id="IPR002641">
    <property type="entry name" value="PNPLA_dom"/>
</dbReference>
<dbReference type="EC" id="3.1.1.5" evidence="3"/>
<dbReference type="SUPFAM" id="SSF51206">
    <property type="entry name" value="cAMP-binding domain-like"/>
    <property type="match status" value="3"/>
</dbReference>
<evidence type="ECO:0000256" key="10">
    <source>
        <dbReference type="ARBA" id="ARBA00022989"/>
    </source>
</evidence>
<dbReference type="PANTHER" id="PTHR14226">
    <property type="entry name" value="NEUROPATHY TARGET ESTERASE/SWISS CHEESE D.MELANOGASTER"/>
    <property type="match status" value="1"/>
</dbReference>
<dbReference type="FunFam" id="3.40.1090.10:FF:000001">
    <property type="entry name" value="neuropathy target esterase isoform X2"/>
    <property type="match status" value="1"/>
</dbReference>
<feature type="domain" description="Cyclic nucleotide-binding" evidence="20">
    <location>
        <begin position="402"/>
        <end position="486"/>
    </location>
</feature>